<dbReference type="PANTHER" id="PTHR39083:SF1">
    <property type="entry name" value="CYCLIC DI-GMP-BINDING PROTEIN"/>
    <property type="match status" value="1"/>
</dbReference>
<feature type="chain" id="PRO_5046309158" evidence="7">
    <location>
        <begin position="23"/>
        <end position="693"/>
    </location>
</feature>
<feature type="signal peptide" evidence="7">
    <location>
        <begin position="1"/>
        <end position="22"/>
    </location>
</feature>
<evidence type="ECO:0000256" key="5">
    <source>
        <dbReference type="ARBA" id="ARBA00023136"/>
    </source>
</evidence>
<dbReference type="Proteomes" id="UP000673375">
    <property type="component" value="Unassembled WGS sequence"/>
</dbReference>
<evidence type="ECO:0000313" key="8">
    <source>
        <dbReference type="EMBL" id="MBP1045887.1"/>
    </source>
</evidence>
<keyword evidence="3 6" id="KW-0812">Transmembrane</keyword>
<keyword evidence="5 6" id="KW-0472">Membrane</keyword>
<dbReference type="RefSeq" id="WP_209556692.1">
    <property type="nucleotide sequence ID" value="NZ_JAEDXU010000002.1"/>
</dbReference>
<keyword evidence="4 6" id="KW-1133">Transmembrane helix</keyword>
<feature type="transmembrane region" description="Helical" evidence="6">
    <location>
        <begin position="655"/>
        <end position="677"/>
    </location>
</feature>
<evidence type="ECO:0000256" key="7">
    <source>
        <dbReference type="SAM" id="SignalP"/>
    </source>
</evidence>
<dbReference type="Gene3D" id="2.60.120.260">
    <property type="entry name" value="Galactose-binding domain-like"/>
    <property type="match status" value="2"/>
</dbReference>
<dbReference type="InterPro" id="IPR018513">
    <property type="entry name" value="Cell_synthase_bac"/>
</dbReference>
<evidence type="ECO:0000313" key="9">
    <source>
        <dbReference type="Proteomes" id="UP000673375"/>
    </source>
</evidence>
<evidence type="ECO:0000256" key="4">
    <source>
        <dbReference type="ARBA" id="ARBA00022989"/>
    </source>
</evidence>
<keyword evidence="7" id="KW-0732">Signal</keyword>
<name>A0ABS4CH51_9ENTE</name>
<evidence type="ECO:0000256" key="2">
    <source>
        <dbReference type="ARBA" id="ARBA00022475"/>
    </source>
</evidence>
<proteinExistence type="predicted"/>
<evidence type="ECO:0000256" key="1">
    <source>
        <dbReference type="ARBA" id="ARBA00004162"/>
    </source>
</evidence>
<sequence>MKKLFVFIAVCLFIGVPATAHAETEEQSNHTFSQPFQNVTSSLTGTSVKATMYFTKIDYWDVKKATFNLKYQITQLENEENSDITVAVNGVKFYSWRPGKTTDIQTETIDIPLDLISGSNTLTIEGQIVNAEGSDSYKLVQTPANWLTIYDGSNVNFQYDLILPENTIHSFYNHFAGADTIANQQSAIVVPENASVEELSAASYALTGVSRIITTSENYLPLHSLDEKDVLNKPYLLVISSYDQLPDKYKSQIDEKEVSDKAILKFFNTEDQHVLVATSKDTAQLMNAGRYIANEELMTQTEKAEKVIDANTKTFTSSLEFDGNIPLTSSGDQLVGSYHQEQVYFVDLPVDRNNADGSSLDIHMKYSDNLDFDHSLVTVYVNDLPVGSKKLSKSKANGDQLQLNFPDGLEISDAFVIKVAFDLNVSNPEILHNGDTPWALIQNDSNVFIQTEESEEVLFSNYPNIFIQNQTFADLGIVLPEKLNADYFKALTNVLNLLGNYTQSNTGDITFYKDEPSKNELVSHNLIILGTPKDNPLIKKLNKELYFQYSDDFDTFVSNEKLSIESEYGKSIGTAQLLFSPYNKEAVSLILTGVDSENVYLASTQLKSQANTSIYQGDAVVVDTDYRRYDYRFKKEASAEEEESIVSRIVSRRDALVYSVVFILAVVLVALVLYYIIKRYYSNTGERGGNRDE</sequence>
<evidence type="ECO:0000256" key="6">
    <source>
        <dbReference type="SAM" id="Phobius"/>
    </source>
</evidence>
<keyword evidence="2" id="KW-1003">Cell membrane</keyword>
<comment type="caution">
    <text evidence="8">The sequence shown here is derived from an EMBL/GenBank/DDBJ whole genome shotgun (WGS) entry which is preliminary data.</text>
</comment>
<gene>
    <name evidence="8" type="ORF">I6N96_06305</name>
</gene>
<protein>
    <submittedName>
        <fullName evidence="8">Cellulose biosynthesis cyclic di-GMP-binding regulatory protein BcsB</fullName>
    </submittedName>
</protein>
<organism evidence="8 9">
    <name type="scientific">Enterococcus larvae</name>
    <dbReference type="NCBI Taxonomy" id="2794352"/>
    <lineage>
        <taxon>Bacteria</taxon>
        <taxon>Bacillati</taxon>
        <taxon>Bacillota</taxon>
        <taxon>Bacilli</taxon>
        <taxon>Lactobacillales</taxon>
        <taxon>Enterococcaceae</taxon>
        <taxon>Enterococcus</taxon>
    </lineage>
</organism>
<reference evidence="8 9" key="1">
    <citation type="submission" date="2020-12" db="EMBL/GenBank/DDBJ databases">
        <title>Vagococcus allomyrinae sp. nov. and Enterococcus lavae sp. nov., isolated from the larvae of Allomyrina dichotoma.</title>
        <authorList>
            <person name="Lee S.D."/>
        </authorList>
    </citation>
    <scope>NUCLEOTIDE SEQUENCE [LARGE SCALE GENOMIC DNA]</scope>
    <source>
        <strain evidence="8 9">BWM-S5</strain>
    </source>
</reference>
<comment type="subcellular location">
    <subcellularLocation>
        <location evidence="1">Cell membrane</location>
        <topology evidence="1">Single-pass membrane protein</topology>
    </subcellularLocation>
</comment>
<dbReference type="Pfam" id="PF03170">
    <property type="entry name" value="BcsB"/>
    <property type="match status" value="2"/>
</dbReference>
<keyword evidence="9" id="KW-1185">Reference proteome</keyword>
<evidence type="ECO:0000256" key="3">
    <source>
        <dbReference type="ARBA" id="ARBA00022692"/>
    </source>
</evidence>
<dbReference type="EMBL" id="JAEDXU010000002">
    <property type="protein sequence ID" value="MBP1045887.1"/>
    <property type="molecule type" value="Genomic_DNA"/>
</dbReference>
<dbReference type="PANTHER" id="PTHR39083">
    <property type="entry name" value="CYCLIC DI-GMP-BINDING PROTEIN"/>
    <property type="match status" value="1"/>
</dbReference>
<accession>A0ABS4CH51</accession>